<dbReference type="SUPFAM" id="SSF52540">
    <property type="entry name" value="P-loop containing nucleoside triphosphate hydrolases"/>
    <property type="match status" value="1"/>
</dbReference>
<dbReference type="KEGG" id="tnl:113492294"/>
<keyword evidence="1" id="KW-1185">Reference proteome</keyword>
<dbReference type="RefSeq" id="XP_026725537.1">
    <property type="nucleotide sequence ID" value="XM_026869736.1"/>
</dbReference>
<organism evidence="1 2">
    <name type="scientific">Trichoplusia ni</name>
    <name type="common">Cabbage looper</name>
    <dbReference type="NCBI Taxonomy" id="7111"/>
    <lineage>
        <taxon>Eukaryota</taxon>
        <taxon>Metazoa</taxon>
        <taxon>Ecdysozoa</taxon>
        <taxon>Arthropoda</taxon>
        <taxon>Hexapoda</taxon>
        <taxon>Insecta</taxon>
        <taxon>Pterygota</taxon>
        <taxon>Neoptera</taxon>
        <taxon>Endopterygota</taxon>
        <taxon>Lepidoptera</taxon>
        <taxon>Glossata</taxon>
        <taxon>Ditrysia</taxon>
        <taxon>Noctuoidea</taxon>
        <taxon>Noctuidae</taxon>
        <taxon>Plusiinae</taxon>
        <taxon>Trichoplusia</taxon>
    </lineage>
</organism>
<protein>
    <submittedName>
        <fullName evidence="2 3">Uncharacterized protein LOC113492294</fullName>
    </submittedName>
</protein>
<evidence type="ECO:0000313" key="3">
    <source>
        <dbReference type="RefSeq" id="XP_026725538.1"/>
    </source>
</evidence>
<dbReference type="Gene3D" id="3.40.50.300">
    <property type="entry name" value="P-loop containing nucleotide triphosphate hydrolases"/>
    <property type="match status" value="1"/>
</dbReference>
<dbReference type="InterPro" id="IPR027417">
    <property type="entry name" value="P-loop_NTPase"/>
</dbReference>
<gene>
    <name evidence="2 3" type="primary">LOC113492294</name>
</gene>
<evidence type="ECO:0000313" key="1">
    <source>
        <dbReference type="Proteomes" id="UP000322000"/>
    </source>
</evidence>
<dbReference type="OrthoDB" id="6693298at2759"/>
<name>A0A7E5VB76_TRINI</name>
<dbReference type="RefSeq" id="XP_026725538.1">
    <property type="nucleotide sequence ID" value="XM_026869737.1"/>
</dbReference>
<dbReference type="Proteomes" id="UP000322000">
    <property type="component" value="Chromosome 3"/>
</dbReference>
<evidence type="ECO:0000313" key="2">
    <source>
        <dbReference type="RefSeq" id="XP_026725537.1"/>
    </source>
</evidence>
<sequence length="1954" mass="224610">MSPKYKKRQGTSGIRGQLYESKLISLIYFRAKHAASVGDFLLATNMDEVGAFDDICLRVKLKGVEKPLVVFVQAKHRENDNSVLTLSKHDLTHYFYSYLNIRRAFSSHAEGELFEGTYDATECLFVMYTTAKAADDSQPYESPVAKHLNALIATGKSGIRPPYNQTHVDFLSDIVIQEQVAMLAGQLAKFLGDDDGGVLSMNNDLMLCYHVLLAQRVLDVSRIQRRGEESEHRLAHFRHDFFTASDDFLKLFRDTLVLQILKNQTLEEDKVNVLLTSLFTEPFDILVLSELIECVVTYKQGKLHFLHEMDEELKQQLFKINVSQATVERALEMAAQRILIRKTFKVPVTFGNSDLTIRGKLDVDVEQVLNELSSKIVDLLRDSDPHIVVLDESLGSEFLQLNQGIASAVGNMLVRGDNENSLKFTDEPEALGDLAKRLYDKVRKEIPDLNLYRFVVKTKQLPLLSFDIGEDGINMEVHQEITALAVTMARFLNEEVGLSSLMDDELVLRYHVVLAQKAIEVYEIQQQHEDGEHRIASFRQDLFDSDEEVLQLFRRTLYLETAKRRKIGTSEISSLLSAFYKDTSDISSLSQLMGSVVTYESSQLQFVHETSKDLEEQLGRVNVTQSTVDQAIELAAREILTQMHFQVPAAFGNKDLTIKGRKGLKIERRLTHLNMKISELNILKIVTIDDSFEDKLLREGLASAVGNILVVDKETNLLKFVDEGKSLGPLSGMWFQKLRSQIPDIQQYRFDVKVNWLPKLSYSSEDEDNSHFEKAEMSALAEVVANCISDGTDCVMSMDDERLLLYHVILAEQAFNISDIQSDDVSKHRIASFRKDFFDTNDQLMKLFRDKLYVEVIERRKLEETDLQTAIATFCQFPDDVTLLSKLLGNVITVRHGKVQLVHDMSEDLTKPLNKVSVSQLNVNQAIELAAKEILMSKQFKVPTEFGNKDLTLRDRGCHVTKALNRLTMRMCRLVNSPDVVKMATIDESLGDGLLKPSGGIGGLVGNLLVQEEDTKLLKFTDNSETLGELSKRLFNKLQNNKHDLRQYRFIVTAKRFPKLTFDSSDHDRRLVEDFLNRLLYFTSQADETRVGDILRGDIEDNICRRVNNFRVTSDALFLTFHDEIQAWWMAAEGDYLTKKSKKYEIASKKIVSKPLMTVLGMMHQTKLGNNIECSFKDKVISALKLTSGAVVVTNSADLTVAKMIQRYRSQEHVVLDLEYMLNLQANEYNTLCEELRDTDESKVLVVVCNHKPSNRNWSSRLRNIAEAVRDKFTVAVINRDLVPFVKEYFGNMSDVIDDGVVNLADLTAESQKSVLKNATAVFQGQEVRLELILDEESMRYVKGEVLNKVINNEVITVSKLVSSLNYEKIKPIYIDRHIARANQTPSLLMSLNDVYDDVAVIVGRPGMGKSTLLTHLSQRSKILDPKLWIVRVNLLDHSEQFNNWKDHETDIDVSESLRFLCKVVLNGDPVSDQPPVIELEESGGFMYLRHCAGDESTAFELQMFLHYYNTKNVMFLFDGFDEICPRYTNEVLTFLKVLKSHYFSSLHSIPKLQSRPIMWITSGSQENIKKTLECQFGISYELQMFPRTEQDRYLCLYWETKKLLKEFTRKDLDYLKNIIIFIEKGLKSYKESKDFGKFLHRHYSEALINFAYQVMKYLKQKLKSCSVQNIVAVKSIINDLIIFVVHYVKDFYTPLHLYLVTVYIFNQIKNFENSMWNFEVNSEFTIYERFIETEIKKQCRKLASNYDFDFFDIHRKLGAVAIFDADVENIFTMEDLKSIAKSKLTIKERKVKTGVICGIANDVPLFLHRTLAECFAVRHICRIIKLHESSDEKQNTIWDFILNILFLKYDRNLRDILNYKIQEDDLLRQTIKKYKPVIFELLLTQGKGVFSYFPDDMSRLIYLKIKKHLEMAVSKDLVKFVELLYDLKIMLNSDYLETLKDYEFAPRASLKSI</sequence>
<reference evidence="2 3" key="1">
    <citation type="submission" date="2025-04" db="UniProtKB">
        <authorList>
            <consortium name="RefSeq"/>
        </authorList>
    </citation>
    <scope>IDENTIFICATION</scope>
</reference>
<proteinExistence type="predicted"/>
<dbReference type="GeneID" id="113492294"/>
<accession>A0A7E5VB76</accession>